<protein>
    <recommendedName>
        <fullName evidence="4">Haloacid dehalogenase-like hydrolase</fullName>
    </recommendedName>
</protein>
<evidence type="ECO:0000313" key="3">
    <source>
        <dbReference type="Proteomes" id="UP000829992"/>
    </source>
</evidence>
<keyword evidence="1" id="KW-0732">Signal</keyword>
<feature type="chain" id="PRO_5045189097" description="Haloacid dehalogenase-like hydrolase" evidence="1">
    <location>
        <begin position="28"/>
        <end position="212"/>
    </location>
</feature>
<name>A0ABY4Q7M9_9ACTN</name>
<evidence type="ECO:0000256" key="1">
    <source>
        <dbReference type="SAM" id="SignalP"/>
    </source>
</evidence>
<evidence type="ECO:0000313" key="2">
    <source>
        <dbReference type="EMBL" id="UQT61152.1"/>
    </source>
</evidence>
<reference evidence="2 3" key="1">
    <citation type="submission" date="2022-05" db="EMBL/GenBank/DDBJ databases">
        <authorList>
            <person name="Zhou X."/>
            <person name="Li K."/>
            <person name="Man Y."/>
        </authorList>
    </citation>
    <scope>NUCLEOTIDE SEQUENCE [LARGE SCALE GENOMIC DNA]</scope>
    <source>
        <strain evidence="2 3">MS405</strain>
    </source>
</reference>
<dbReference type="Gene3D" id="3.40.50.1000">
    <property type="entry name" value="HAD superfamily/HAD-like"/>
    <property type="match status" value="1"/>
</dbReference>
<organism evidence="2 3">
    <name type="scientific">Streptomyces durmitorensis</name>
    <dbReference type="NCBI Taxonomy" id="319947"/>
    <lineage>
        <taxon>Bacteria</taxon>
        <taxon>Bacillati</taxon>
        <taxon>Actinomycetota</taxon>
        <taxon>Actinomycetes</taxon>
        <taxon>Kitasatosporales</taxon>
        <taxon>Streptomycetaceae</taxon>
        <taxon>Streptomyces</taxon>
    </lineage>
</organism>
<accession>A0ABY4Q7M9</accession>
<dbReference type="InterPro" id="IPR023214">
    <property type="entry name" value="HAD_sf"/>
</dbReference>
<dbReference type="InterPro" id="IPR036412">
    <property type="entry name" value="HAD-like_sf"/>
</dbReference>
<dbReference type="Proteomes" id="UP000829992">
    <property type="component" value="Chromosome"/>
</dbReference>
<keyword evidence="3" id="KW-1185">Reference proteome</keyword>
<proteinExistence type="predicted"/>
<sequence>MNRSAFTGSVRTSITLGAALASTVLCATASVAVPGDAGGVTATPSVARVSAERACPVVYFDLGETLVHTAEDGGTSYQAGAASYLRALRERHIRIGLITNVPSSWGATDAERAARLKKEVDATWRGSEPFVWKDFGDRIFTPRTEAERKPAPALWQRAKAESGRCRVVYQAETAEEVHAAASLGYVAYQVARPHRPAFLPVRLIEVLGGRSR</sequence>
<gene>
    <name evidence="2" type="ORF">M4V62_42150</name>
</gene>
<dbReference type="EMBL" id="CP097289">
    <property type="protein sequence ID" value="UQT61152.1"/>
    <property type="molecule type" value="Genomic_DNA"/>
</dbReference>
<evidence type="ECO:0008006" key="4">
    <source>
        <dbReference type="Google" id="ProtNLM"/>
    </source>
</evidence>
<dbReference type="RefSeq" id="WP_249592484.1">
    <property type="nucleotide sequence ID" value="NZ_BAAAQL010000053.1"/>
</dbReference>
<feature type="signal peptide" evidence="1">
    <location>
        <begin position="1"/>
        <end position="27"/>
    </location>
</feature>
<dbReference type="SUPFAM" id="SSF56784">
    <property type="entry name" value="HAD-like"/>
    <property type="match status" value="1"/>
</dbReference>